<accession>A0ABS7PJM4</accession>
<gene>
    <name evidence="2" type="ORF">K7G82_00150</name>
</gene>
<keyword evidence="3" id="KW-1185">Reference proteome</keyword>
<dbReference type="EMBL" id="JAINVV010000001">
    <property type="protein sequence ID" value="MBY8820682.1"/>
    <property type="molecule type" value="Genomic_DNA"/>
</dbReference>
<name>A0ABS7PJM4_9SPHN</name>
<keyword evidence="1" id="KW-0812">Transmembrane</keyword>
<proteinExistence type="predicted"/>
<evidence type="ECO:0008006" key="4">
    <source>
        <dbReference type="Google" id="ProtNLM"/>
    </source>
</evidence>
<sequence length="102" mass="11526">MTRDEIRLARARRESAEARTRLTGTLIEVQKRLKPKALIEEALEDLREKADEIAADAIETVKKRPFTAAALAIAVLAWIFRAPILSAIGDVVEKMRTRRDTE</sequence>
<organism evidence="2 3">
    <name type="scientific">Sphingomonas colocasiae</name>
    <dbReference type="NCBI Taxonomy" id="1848973"/>
    <lineage>
        <taxon>Bacteria</taxon>
        <taxon>Pseudomonadati</taxon>
        <taxon>Pseudomonadota</taxon>
        <taxon>Alphaproteobacteria</taxon>
        <taxon>Sphingomonadales</taxon>
        <taxon>Sphingomonadaceae</taxon>
        <taxon>Sphingomonas</taxon>
    </lineage>
</organism>
<evidence type="ECO:0000256" key="1">
    <source>
        <dbReference type="SAM" id="Phobius"/>
    </source>
</evidence>
<evidence type="ECO:0000313" key="3">
    <source>
        <dbReference type="Proteomes" id="UP000706039"/>
    </source>
</evidence>
<evidence type="ECO:0000313" key="2">
    <source>
        <dbReference type="EMBL" id="MBY8820682.1"/>
    </source>
</evidence>
<reference evidence="2 3" key="1">
    <citation type="submission" date="2021-08" db="EMBL/GenBank/DDBJ databases">
        <authorList>
            <person name="Tuo L."/>
        </authorList>
    </citation>
    <scope>NUCLEOTIDE SEQUENCE [LARGE SCALE GENOMIC DNA]</scope>
    <source>
        <strain evidence="2 3">JCM 31229</strain>
    </source>
</reference>
<comment type="caution">
    <text evidence="2">The sequence shown here is derived from an EMBL/GenBank/DDBJ whole genome shotgun (WGS) entry which is preliminary data.</text>
</comment>
<feature type="transmembrane region" description="Helical" evidence="1">
    <location>
        <begin position="66"/>
        <end position="89"/>
    </location>
</feature>
<keyword evidence="1" id="KW-0472">Membrane</keyword>
<keyword evidence="1" id="KW-1133">Transmembrane helix</keyword>
<protein>
    <recommendedName>
        <fullName evidence="4">DUF3618 domain-containing protein</fullName>
    </recommendedName>
</protein>
<dbReference type="RefSeq" id="WP_222987804.1">
    <property type="nucleotide sequence ID" value="NZ_JAINVV010000001.1"/>
</dbReference>
<dbReference type="Proteomes" id="UP000706039">
    <property type="component" value="Unassembled WGS sequence"/>
</dbReference>